<evidence type="ECO:0000256" key="2">
    <source>
        <dbReference type="ARBA" id="ARBA00022490"/>
    </source>
</evidence>
<keyword evidence="4 5" id="KW-0648">Protein biosynthesis</keyword>
<comment type="similarity">
    <text evidence="1">Belongs to the CSN7/EIF3M family. CSN7 subfamily.</text>
</comment>
<dbReference type="Proteomes" id="UP001146120">
    <property type="component" value="Unassembled WGS sequence"/>
</dbReference>
<dbReference type="PROSITE" id="PS50250">
    <property type="entry name" value="PCI"/>
    <property type="match status" value="1"/>
</dbReference>
<dbReference type="PANTHER" id="PTHR15350">
    <property type="entry name" value="COP9 SIGNALOSOME COMPLEX SUBUNIT 7/DENDRITIC CELL PROTEIN GA17"/>
    <property type="match status" value="1"/>
</dbReference>
<gene>
    <name evidence="7" type="ORF">N0F65_009990</name>
</gene>
<dbReference type="Pfam" id="PF01399">
    <property type="entry name" value="PCI"/>
    <property type="match status" value="1"/>
</dbReference>
<dbReference type="SMART" id="SM00088">
    <property type="entry name" value="PINT"/>
    <property type="match status" value="1"/>
</dbReference>
<dbReference type="GO" id="GO:0071541">
    <property type="term" value="C:eukaryotic translation initiation factor 3 complex, eIF3m"/>
    <property type="evidence" value="ECO:0007669"/>
    <property type="project" value="UniProtKB-UniRule"/>
</dbReference>
<reference evidence="7" key="2">
    <citation type="journal article" date="2023" name="Microbiol Resour">
        <title>Decontamination and Annotation of the Draft Genome Sequence of the Oomycete Lagenidium giganteum ARSEF 373.</title>
        <authorList>
            <person name="Morgan W.R."/>
            <person name="Tartar A."/>
        </authorList>
    </citation>
    <scope>NUCLEOTIDE SEQUENCE</scope>
    <source>
        <strain evidence="7">ARSEF 373</strain>
    </source>
</reference>
<evidence type="ECO:0000256" key="3">
    <source>
        <dbReference type="ARBA" id="ARBA00022540"/>
    </source>
</evidence>
<dbReference type="EMBL" id="DAKRPA010000008">
    <property type="protein sequence ID" value="DBA04394.1"/>
    <property type="molecule type" value="Genomic_DNA"/>
</dbReference>
<dbReference type="AlphaFoldDB" id="A0AAV2ZHR9"/>
<dbReference type="HAMAP" id="MF_03012">
    <property type="entry name" value="eIF3m"/>
    <property type="match status" value="1"/>
</dbReference>
<keyword evidence="3 5" id="KW-0396">Initiation factor</keyword>
<organism evidence="7 8">
    <name type="scientific">Lagenidium giganteum</name>
    <dbReference type="NCBI Taxonomy" id="4803"/>
    <lineage>
        <taxon>Eukaryota</taxon>
        <taxon>Sar</taxon>
        <taxon>Stramenopiles</taxon>
        <taxon>Oomycota</taxon>
        <taxon>Peronosporomycetes</taxon>
        <taxon>Pythiales</taxon>
        <taxon>Pythiaceae</taxon>
    </lineage>
</organism>
<evidence type="ECO:0000313" key="7">
    <source>
        <dbReference type="EMBL" id="DBA04394.1"/>
    </source>
</evidence>
<sequence>MVAITTTASDLVAYVNTLLDLSEKKPLDFAAEIKKQEFAPVIAAVLPQAEQLFELDAETAVEGAFSMLFDLIAHLAADKVAAEAKNFLAAVLSKVDDKAVLRLRIATNAFNKSAAFPEVRFDILVQVIEYANKSDNLELLANYFEDIEALLDIQALSAEKRRKLFLIIADVLEKKDAKSVKVLLFFEKYLNTFAGVTDAKQLEAGKAVAVRATKFVLANPITSFIARVDIVASPAVAALKNDAKNAKLFQLLEIVSSKTLADYTAFEKAAGSFFKDNGLSEEQCASNMRLFTLCALPTGFDEIPFATIAKSLGVPEDDTEKWVVKAITANLLTAKVDQLRRTVVVTRALQRSFGPAQWKEMDVKLQLYKANVGKLLELVRNARQAHEQK</sequence>
<accession>A0AAV2ZHR9</accession>
<dbReference type="InterPro" id="IPR000717">
    <property type="entry name" value="PCI_dom"/>
</dbReference>
<dbReference type="GO" id="GO:0016282">
    <property type="term" value="C:eukaryotic 43S preinitiation complex"/>
    <property type="evidence" value="ECO:0007669"/>
    <property type="project" value="UniProtKB-UniRule"/>
</dbReference>
<evidence type="ECO:0000256" key="4">
    <source>
        <dbReference type="ARBA" id="ARBA00022917"/>
    </source>
</evidence>
<comment type="subunit">
    <text evidence="5">Component of the eukaryotic translation initiation factor 3 (eIF-3) complex.</text>
</comment>
<dbReference type="GO" id="GO:0033290">
    <property type="term" value="C:eukaryotic 48S preinitiation complex"/>
    <property type="evidence" value="ECO:0007669"/>
    <property type="project" value="UniProtKB-UniRule"/>
</dbReference>
<keyword evidence="8" id="KW-1185">Reference proteome</keyword>
<dbReference type="GO" id="GO:0003743">
    <property type="term" value="F:translation initiation factor activity"/>
    <property type="evidence" value="ECO:0007669"/>
    <property type="project" value="UniProtKB-UniRule"/>
</dbReference>
<proteinExistence type="inferred from homology"/>
<evidence type="ECO:0000313" key="8">
    <source>
        <dbReference type="Proteomes" id="UP001146120"/>
    </source>
</evidence>
<dbReference type="GO" id="GO:0001732">
    <property type="term" value="P:formation of cytoplasmic translation initiation complex"/>
    <property type="evidence" value="ECO:0007669"/>
    <property type="project" value="UniProtKB-UniRule"/>
</dbReference>
<dbReference type="InterPro" id="IPR045237">
    <property type="entry name" value="COPS7/eIF3m"/>
</dbReference>
<dbReference type="SUPFAM" id="SSF46785">
    <property type="entry name" value="Winged helix' DNA-binding domain"/>
    <property type="match status" value="1"/>
</dbReference>
<reference evidence="7" key="1">
    <citation type="submission" date="2022-11" db="EMBL/GenBank/DDBJ databases">
        <authorList>
            <person name="Morgan W.R."/>
            <person name="Tartar A."/>
        </authorList>
    </citation>
    <scope>NUCLEOTIDE SEQUENCE</scope>
    <source>
        <strain evidence="7">ARSEF 373</strain>
    </source>
</reference>
<evidence type="ECO:0000256" key="1">
    <source>
        <dbReference type="ARBA" id="ARBA00008482"/>
    </source>
</evidence>
<comment type="caution">
    <text evidence="7">The sequence shown here is derived from an EMBL/GenBank/DDBJ whole genome shotgun (WGS) entry which is preliminary data.</text>
</comment>
<feature type="domain" description="PCI" evidence="6">
    <location>
        <begin position="178"/>
        <end position="350"/>
    </location>
</feature>
<comment type="subcellular location">
    <subcellularLocation>
        <location evidence="5">Cytoplasm</location>
    </subcellularLocation>
</comment>
<dbReference type="InterPro" id="IPR036390">
    <property type="entry name" value="WH_DNA-bd_sf"/>
</dbReference>
<comment type="similarity">
    <text evidence="5">Belongs to the eIF-3 subunit M family.</text>
</comment>
<evidence type="ECO:0000259" key="6">
    <source>
        <dbReference type="PROSITE" id="PS50250"/>
    </source>
</evidence>
<dbReference type="InterPro" id="IPR027528">
    <property type="entry name" value="eIF3m"/>
</dbReference>
<comment type="function">
    <text evidence="5">Component of the eukaryotic translation initiation factor 3 (eIF-3) complex, which is involved in protein synthesis of a specialized repertoire of mRNAs and, together with other initiation factors, stimulates binding of mRNA and methionyl-tRNAi to the 40S ribosome. The eIF-3 complex specifically targets and initiates translation of a subset of mRNAs involved in cell proliferation.</text>
</comment>
<name>A0AAV2ZHR9_9STRA</name>
<evidence type="ECO:0000256" key="5">
    <source>
        <dbReference type="HAMAP-Rule" id="MF_03012"/>
    </source>
</evidence>
<protein>
    <recommendedName>
        <fullName evidence="5">Eukaryotic translation initiation factor 3 subunit M</fullName>
        <shortName evidence="5">eIF3m</shortName>
    </recommendedName>
</protein>
<keyword evidence="2 5" id="KW-0963">Cytoplasm</keyword>
<dbReference type="PANTHER" id="PTHR15350:SF2">
    <property type="entry name" value="EUKARYOTIC TRANSLATION INITIATION FACTOR 3 SUBUNIT M"/>
    <property type="match status" value="1"/>
</dbReference>